<dbReference type="InterPro" id="IPR006685">
    <property type="entry name" value="MscS_channel_2nd"/>
</dbReference>
<feature type="domain" description="Mechanosensitive ion channel MscS" evidence="6">
    <location>
        <begin position="95"/>
        <end position="160"/>
    </location>
</feature>
<comment type="caution">
    <text evidence="7">The sequence shown here is derived from an EMBL/GenBank/DDBJ whole genome shotgun (WGS) entry which is preliminary data.</text>
</comment>
<name>A0A0F9ILI6_9ZZZZ</name>
<keyword evidence="3 5" id="KW-1133">Transmembrane helix</keyword>
<reference evidence="7" key="1">
    <citation type="journal article" date="2015" name="Nature">
        <title>Complex archaea that bridge the gap between prokaryotes and eukaryotes.</title>
        <authorList>
            <person name="Spang A."/>
            <person name="Saw J.H."/>
            <person name="Jorgensen S.L."/>
            <person name="Zaremba-Niedzwiedzka K."/>
            <person name="Martijn J."/>
            <person name="Lind A.E."/>
            <person name="van Eijk R."/>
            <person name="Schleper C."/>
            <person name="Guy L."/>
            <person name="Ettema T.J."/>
        </authorList>
    </citation>
    <scope>NUCLEOTIDE SEQUENCE</scope>
</reference>
<dbReference type="InterPro" id="IPR023408">
    <property type="entry name" value="MscS_beta-dom_sf"/>
</dbReference>
<keyword evidence="2 5" id="KW-0812">Transmembrane</keyword>
<dbReference type="PANTHER" id="PTHR30221:SF8">
    <property type="entry name" value="SMALL-CONDUCTANCE MECHANOSENSITIVE CHANNEL"/>
    <property type="match status" value="1"/>
</dbReference>
<evidence type="ECO:0000256" key="3">
    <source>
        <dbReference type="ARBA" id="ARBA00022989"/>
    </source>
</evidence>
<evidence type="ECO:0000256" key="5">
    <source>
        <dbReference type="SAM" id="Phobius"/>
    </source>
</evidence>
<dbReference type="EMBL" id="LAZR01020669">
    <property type="protein sequence ID" value="KKL88067.1"/>
    <property type="molecule type" value="Genomic_DNA"/>
</dbReference>
<dbReference type="Gene3D" id="2.30.30.60">
    <property type="match status" value="1"/>
</dbReference>
<feature type="transmembrane region" description="Helical" evidence="5">
    <location>
        <begin position="82"/>
        <end position="107"/>
    </location>
</feature>
<dbReference type="SUPFAM" id="SSF50182">
    <property type="entry name" value="Sm-like ribonucleoproteins"/>
    <property type="match status" value="1"/>
</dbReference>
<evidence type="ECO:0000313" key="7">
    <source>
        <dbReference type="EMBL" id="KKL88067.1"/>
    </source>
</evidence>
<accession>A0A0F9ILI6</accession>
<evidence type="ECO:0000256" key="1">
    <source>
        <dbReference type="ARBA" id="ARBA00004370"/>
    </source>
</evidence>
<dbReference type="AlphaFoldDB" id="A0A0F9ILI6"/>
<feature type="transmembrane region" description="Helical" evidence="5">
    <location>
        <begin position="6"/>
        <end position="26"/>
    </location>
</feature>
<dbReference type="InterPro" id="IPR010920">
    <property type="entry name" value="LSM_dom_sf"/>
</dbReference>
<proteinExistence type="predicted"/>
<dbReference type="PANTHER" id="PTHR30221">
    <property type="entry name" value="SMALL-CONDUCTANCE MECHANOSENSITIVE CHANNEL"/>
    <property type="match status" value="1"/>
</dbReference>
<organism evidence="7">
    <name type="scientific">marine sediment metagenome</name>
    <dbReference type="NCBI Taxonomy" id="412755"/>
    <lineage>
        <taxon>unclassified sequences</taxon>
        <taxon>metagenomes</taxon>
        <taxon>ecological metagenomes</taxon>
    </lineage>
</organism>
<dbReference type="InterPro" id="IPR045275">
    <property type="entry name" value="MscS_archaea/bacteria_type"/>
</dbReference>
<dbReference type="GO" id="GO:0016020">
    <property type="term" value="C:membrane"/>
    <property type="evidence" value="ECO:0007669"/>
    <property type="project" value="UniProtKB-SubCell"/>
</dbReference>
<feature type="transmembrane region" description="Helical" evidence="5">
    <location>
        <begin position="53"/>
        <end position="76"/>
    </location>
</feature>
<evidence type="ECO:0000256" key="4">
    <source>
        <dbReference type="ARBA" id="ARBA00023136"/>
    </source>
</evidence>
<dbReference type="Pfam" id="PF00924">
    <property type="entry name" value="MS_channel_2nd"/>
    <property type="match status" value="1"/>
</dbReference>
<evidence type="ECO:0000256" key="2">
    <source>
        <dbReference type="ARBA" id="ARBA00022692"/>
    </source>
</evidence>
<comment type="subcellular location">
    <subcellularLocation>
        <location evidence="1">Membrane</location>
    </subcellularLocation>
</comment>
<gene>
    <name evidence="7" type="ORF">LCGC14_1928420</name>
</gene>
<evidence type="ECO:0000259" key="6">
    <source>
        <dbReference type="Pfam" id="PF00924"/>
    </source>
</evidence>
<protein>
    <recommendedName>
        <fullName evidence="6">Mechanosensitive ion channel MscS domain-containing protein</fullName>
    </recommendedName>
</protein>
<dbReference type="GO" id="GO:0008381">
    <property type="term" value="F:mechanosensitive monoatomic ion channel activity"/>
    <property type="evidence" value="ECO:0007669"/>
    <property type="project" value="InterPro"/>
</dbReference>
<keyword evidence="4 5" id="KW-0472">Membrane</keyword>
<sequence length="171" mass="18521">MESKLVIQLALSAGAVLSGMALSLIFRKAVRASGDLKGIGAARQKVLQRGLKYLTSVMVVIVLTLIWGIDFASLWVISASLIGFMGVALFATWSFISNIFAAFVLFFSSPYGMGDRVSFKDNGILHEGVIDEMTLFYVYIRDSESSRVCIPNSAILQKAVRILDSAGGEQS</sequence>